<dbReference type="GeneID" id="28847384"/>
<dbReference type="InterPro" id="IPR013020">
    <property type="entry name" value="Rad3/Chl1-like"/>
</dbReference>
<dbReference type="PANTHER" id="PTHR11472">
    <property type="entry name" value="DNA REPAIR DEAD HELICASE RAD3/XP-D SUBFAMILY MEMBER"/>
    <property type="match status" value="1"/>
</dbReference>
<keyword evidence="16" id="KW-0131">Cell cycle</keyword>
<evidence type="ECO:0000256" key="7">
    <source>
        <dbReference type="ARBA" id="ARBA00022741"/>
    </source>
</evidence>
<gene>
    <name evidence="24" type="ORF">VFPPC_03961</name>
</gene>
<dbReference type="GO" id="GO:0005524">
    <property type="term" value="F:ATP binding"/>
    <property type="evidence" value="ECO:0007669"/>
    <property type="project" value="UniProtKB-KW"/>
</dbReference>
<dbReference type="SMART" id="SM00491">
    <property type="entry name" value="HELICc2"/>
    <property type="match status" value="1"/>
</dbReference>
<comment type="similarity">
    <text evidence="3">Belongs to the DEAD box helicase family. DEAH subfamily. DDX11/CHL1 sub-subfamily.</text>
</comment>
<dbReference type="Gene3D" id="3.40.50.300">
    <property type="entry name" value="P-loop containing nucleotide triphosphate hydrolases"/>
    <property type="match status" value="3"/>
</dbReference>
<evidence type="ECO:0000313" key="24">
    <source>
        <dbReference type="EMBL" id="OAQ67585.1"/>
    </source>
</evidence>
<keyword evidence="6" id="KW-0479">Metal-binding</keyword>
<organism evidence="24 25">
    <name type="scientific">Pochonia chlamydosporia 170</name>
    <dbReference type="NCBI Taxonomy" id="1380566"/>
    <lineage>
        <taxon>Eukaryota</taxon>
        <taxon>Fungi</taxon>
        <taxon>Dikarya</taxon>
        <taxon>Ascomycota</taxon>
        <taxon>Pezizomycotina</taxon>
        <taxon>Sordariomycetes</taxon>
        <taxon>Hypocreomycetidae</taxon>
        <taxon>Hypocreales</taxon>
        <taxon>Clavicipitaceae</taxon>
        <taxon>Pochonia</taxon>
    </lineage>
</organism>
<keyword evidence="10" id="KW-0067">ATP-binding</keyword>
<dbReference type="GO" id="GO:0045005">
    <property type="term" value="P:DNA-templated DNA replication maintenance of fidelity"/>
    <property type="evidence" value="ECO:0007669"/>
    <property type="project" value="EnsemblFungi"/>
</dbReference>
<dbReference type="SMART" id="SM00488">
    <property type="entry name" value="DEXDc2"/>
    <property type="match status" value="1"/>
</dbReference>
<evidence type="ECO:0000313" key="25">
    <source>
        <dbReference type="Proteomes" id="UP000078397"/>
    </source>
</evidence>
<keyword evidence="9" id="KW-0347">Helicase</keyword>
<dbReference type="FunFam" id="3.40.50.300:FF:002774">
    <property type="entry name" value="ATP-dependent DNA helicase chl1"/>
    <property type="match status" value="1"/>
</dbReference>
<dbReference type="GO" id="GO:0016818">
    <property type="term" value="F:hydrolase activity, acting on acid anhydrides, in phosphorus-containing anhydrides"/>
    <property type="evidence" value="ECO:0007669"/>
    <property type="project" value="InterPro"/>
</dbReference>
<evidence type="ECO:0000256" key="18">
    <source>
        <dbReference type="ARBA" id="ARBA00044969"/>
    </source>
</evidence>
<dbReference type="Pfam" id="PF06733">
    <property type="entry name" value="DEAD_2"/>
    <property type="match status" value="1"/>
</dbReference>
<dbReference type="GO" id="GO:0007064">
    <property type="term" value="P:mitotic sister chromatid cohesion"/>
    <property type="evidence" value="ECO:0007669"/>
    <property type="project" value="EnsemblFungi"/>
</dbReference>
<feature type="domain" description="Helicase ATP-binding" evidence="23">
    <location>
        <begin position="15"/>
        <end position="446"/>
    </location>
</feature>
<evidence type="ECO:0000256" key="5">
    <source>
        <dbReference type="ARBA" id="ARBA00017386"/>
    </source>
</evidence>
<comment type="subcellular location">
    <subcellularLocation>
        <location evidence="2">Nucleus</location>
    </subcellularLocation>
</comment>
<evidence type="ECO:0000256" key="10">
    <source>
        <dbReference type="ARBA" id="ARBA00022840"/>
    </source>
</evidence>
<evidence type="ECO:0000256" key="14">
    <source>
        <dbReference type="ARBA" id="ARBA00023235"/>
    </source>
</evidence>
<sequence length="887" mass="98437">MASAADVHDATHRLEKLDFHHPYTPYDVQEQFMRTVYDVLDKGQGQVGILESPTGTGKSLSLICASLTWLRNFKSTKFETSLQNAAATYKDEPPWLVDQLLRRKRDELAQRWEDREKRLEAIRLKEKAVEERGRKRRRLEDSIASGKRHDLEADEAEWLLDDWEDRDTGSHDALSGLSKESREVLERIGLGGPRKKEEDDDDILEEEIKIYYTSRTHSQLSQFITELRRPAFPSSLPTAMAEEKSSGTETVKLLPLSSRQRLCINPSVARLGSVQAINDRCAELQQSKSTKKCAYVPKEELLSQTHQFRDSALATIPDIEDLHQLGQSLTVCPYYASRSALPGAEIITLPYPLLLQRSAREALGIKLEGNVVIIDEAHNVMDAVANVHAAEIKLGELRKGRAMLGVYVKRFGKKLKGVNRVNVGRIGRVIDGLTEWMHAARSFKQEHGIVDTNDLTRPKGIDQINMFELIQYIQESKLAYKIESYAAHVESQNDPTKSASGSRPKSSTPVIHTLVSFLVALTNPSSEGRIFYQKLGGSEQDIQLSYLLLSPTHAFSSIVSSARAVILAGGTMSPFDDYKNHLFPTLNDTKVTTLSCGHVIPRENLCVWTLAGTRPGGPTFEFSYQRRGDQQMVKELGLAILNICSVVPDGVVIFFPSYGYLDEVVTLWSRRGPGDSTSQASIWDRLQTRKKVFRETKGCSSDEVLQEYSQAILETGGSTTSPAKGKGGALLLSVVGGKMSEGINFSDRLGRCVMVVGLPYPNIASPEWKAKMEYIESTTLANLMDADSKVSKDEATARAKQAARDFYENACMRAVNQSIGRAIRHKGDYAAIVLADRRYATERIQGKLPGWIRGGMGNGGRPGDSKGTSNMLGGLMGSLGGFFRGKR</sequence>
<dbReference type="NCBIfam" id="TIGR00604">
    <property type="entry name" value="rad3"/>
    <property type="match status" value="1"/>
</dbReference>
<reference evidence="24 25" key="1">
    <citation type="journal article" date="2016" name="PLoS Pathog.">
        <title>Biosynthesis of antibiotic leucinostatins in bio-control fungus Purpureocillium lilacinum and their inhibition on phytophthora revealed by genome mining.</title>
        <authorList>
            <person name="Wang G."/>
            <person name="Liu Z."/>
            <person name="Lin R."/>
            <person name="Li E."/>
            <person name="Mao Z."/>
            <person name="Ling J."/>
            <person name="Yang Y."/>
            <person name="Yin W.B."/>
            <person name="Xie B."/>
        </authorList>
    </citation>
    <scope>NUCLEOTIDE SEQUENCE [LARGE SCALE GENOMIC DNA]</scope>
    <source>
        <strain evidence="24">170</strain>
    </source>
</reference>
<dbReference type="InterPro" id="IPR010614">
    <property type="entry name" value="RAD3-like_helicase_DEAD"/>
</dbReference>
<evidence type="ECO:0000256" key="16">
    <source>
        <dbReference type="ARBA" id="ARBA00023306"/>
    </source>
</evidence>
<evidence type="ECO:0000256" key="20">
    <source>
        <dbReference type="ARBA" id="ARBA00045008"/>
    </source>
</evidence>
<evidence type="ECO:0000256" key="3">
    <source>
        <dbReference type="ARBA" id="ARBA00008435"/>
    </source>
</evidence>
<dbReference type="GO" id="GO:0036297">
    <property type="term" value="P:interstrand cross-link repair"/>
    <property type="evidence" value="ECO:0007669"/>
    <property type="project" value="EnsemblFungi"/>
</dbReference>
<dbReference type="GO" id="GO:0043139">
    <property type="term" value="F:5'-3' DNA helicase activity"/>
    <property type="evidence" value="ECO:0007669"/>
    <property type="project" value="UniProtKB-EC"/>
</dbReference>
<keyword evidence="13" id="KW-0238">DNA-binding</keyword>
<dbReference type="GO" id="GO:0046872">
    <property type="term" value="F:metal ion binding"/>
    <property type="evidence" value="ECO:0007669"/>
    <property type="project" value="UniProtKB-KW"/>
</dbReference>
<accession>A0A179FPP2</accession>
<evidence type="ECO:0000259" key="23">
    <source>
        <dbReference type="PROSITE" id="PS51193"/>
    </source>
</evidence>
<evidence type="ECO:0000256" key="2">
    <source>
        <dbReference type="ARBA" id="ARBA00004123"/>
    </source>
</evidence>
<dbReference type="InterPro" id="IPR006554">
    <property type="entry name" value="Helicase-like_DEXD_c2"/>
</dbReference>
<proteinExistence type="inferred from homology"/>
<evidence type="ECO:0000256" key="19">
    <source>
        <dbReference type="ARBA" id="ARBA00044998"/>
    </source>
</evidence>
<evidence type="ECO:0000256" key="21">
    <source>
        <dbReference type="ARBA" id="ARBA00045702"/>
    </source>
</evidence>
<keyword evidence="12" id="KW-0411">Iron-sulfur</keyword>
<dbReference type="CDD" id="cd18788">
    <property type="entry name" value="SF2_C_XPD"/>
    <property type="match status" value="1"/>
</dbReference>
<dbReference type="EC" id="5.6.2.3" evidence="18"/>
<comment type="catalytic activity">
    <reaction evidence="22">
        <text>ATP + H2O = ADP + phosphate + H(+)</text>
        <dbReference type="Rhea" id="RHEA:13065"/>
        <dbReference type="ChEBI" id="CHEBI:15377"/>
        <dbReference type="ChEBI" id="CHEBI:15378"/>
        <dbReference type="ChEBI" id="CHEBI:30616"/>
        <dbReference type="ChEBI" id="CHEBI:43474"/>
        <dbReference type="ChEBI" id="CHEBI:456216"/>
        <dbReference type="EC" id="5.6.2.3"/>
    </reaction>
</comment>
<keyword evidence="8" id="KW-0378">Hydrolase</keyword>
<evidence type="ECO:0000256" key="12">
    <source>
        <dbReference type="ARBA" id="ARBA00023014"/>
    </source>
</evidence>
<protein>
    <recommendedName>
        <fullName evidence="5">ATP-dependent DNA helicase CHL1</fullName>
        <ecNumber evidence="18">5.6.2.3</ecNumber>
    </recommendedName>
    <alternativeName>
        <fullName evidence="4">ATP-dependent DNA helicase chl1</fullName>
    </alternativeName>
    <alternativeName>
        <fullName evidence="17">Chromosome loss protein 1</fullName>
    </alternativeName>
    <alternativeName>
        <fullName evidence="19 20">DNA 5'-3' helicase CHL1</fullName>
    </alternativeName>
</protein>
<evidence type="ECO:0000256" key="4">
    <source>
        <dbReference type="ARBA" id="ARBA00016387"/>
    </source>
</evidence>
<keyword evidence="25" id="KW-1185">Reference proteome</keyword>
<evidence type="ECO:0000256" key="8">
    <source>
        <dbReference type="ARBA" id="ARBA00022801"/>
    </source>
</evidence>
<dbReference type="STRING" id="1380566.A0A179FPP2"/>
<keyword evidence="14" id="KW-0413">Isomerase</keyword>
<dbReference type="OrthoDB" id="267079at2759"/>
<dbReference type="GO" id="GO:0000785">
    <property type="term" value="C:chromatin"/>
    <property type="evidence" value="ECO:0007669"/>
    <property type="project" value="EnsemblFungi"/>
</dbReference>
<dbReference type="FunFam" id="3.40.50.300:FF:001372">
    <property type="entry name" value="ATP-dependent DNA helicase chl1"/>
    <property type="match status" value="1"/>
</dbReference>
<dbReference type="PANTHER" id="PTHR11472:SF41">
    <property type="entry name" value="ATP-DEPENDENT DNA HELICASE DDX11-RELATED"/>
    <property type="match status" value="1"/>
</dbReference>
<keyword evidence="15" id="KW-0539">Nucleus</keyword>
<dbReference type="GO" id="GO:0051536">
    <property type="term" value="F:iron-sulfur cluster binding"/>
    <property type="evidence" value="ECO:0007669"/>
    <property type="project" value="UniProtKB-KW"/>
</dbReference>
<comment type="function">
    <text evidence="21">ATP-dependent DNA helicase important for chromosome transmission and normal cell cycle progression in G(2)/M. May have a role in changing DNA topology to allow the loading of proteins involved in maintaining sister chromatid cohesion in the vicinity of the centromeres. Has a specific role in chromosome segregation during meiosis II.</text>
</comment>
<dbReference type="InterPro" id="IPR027417">
    <property type="entry name" value="P-loop_NTPase"/>
</dbReference>
<dbReference type="GO" id="GO:0034085">
    <property type="term" value="P:establishment of sister chromatid cohesion"/>
    <property type="evidence" value="ECO:0007669"/>
    <property type="project" value="EnsemblFungi"/>
</dbReference>
<dbReference type="EMBL" id="LSBJ02000003">
    <property type="protein sequence ID" value="OAQ67585.1"/>
    <property type="molecule type" value="Genomic_DNA"/>
</dbReference>
<dbReference type="GO" id="GO:0003677">
    <property type="term" value="F:DNA binding"/>
    <property type="evidence" value="ECO:0007669"/>
    <property type="project" value="UniProtKB-KW"/>
</dbReference>
<evidence type="ECO:0000256" key="15">
    <source>
        <dbReference type="ARBA" id="ARBA00023242"/>
    </source>
</evidence>
<dbReference type="AlphaFoldDB" id="A0A179FPP2"/>
<comment type="caution">
    <text evidence="24">The sequence shown here is derived from an EMBL/GenBank/DDBJ whole genome shotgun (WGS) entry which is preliminary data.</text>
</comment>
<dbReference type="RefSeq" id="XP_018144435.1">
    <property type="nucleotide sequence ID" value="XM_018283390.1"/>
</dbReference>
<evidence type="ECO:0000256" key="6">
    <source>
        <dbReference type="ARBA" id="ARBA00022723"/>
    </source>
</evidence>
<dbReference type="InterPro" id="IPR045028">
    <property type="entry name" value="DinG/Rad3-like"/>
</dbReference>
<evidence type="ECO:0000256" key="17">
    <source>
        <dbReference type="ARBA" id="ARBA00029709"/>
    </source>
</evidence>
<dbReference type="GO" id="GO:0031571">
    <property type="term" value="P:mitotic G1 DNA damage checkpoint signaling"/>
    <property type="evidence" value="ECO:0007669"/>
    <property type="project" value="EnsemblFungi"/>
</dbReference>
<keyword evidence="11" id="KW-0408">Iron</keyword>
<evidence type="ECO:0000256" key="22">
    <source>
        <dbReference type="ARBA" id="ARBA00048954"/>
    </source>
</evidence>
<dbReference type="Pfam" id="PF13307">
    <property type="entry name" value="Helicase_C_2"/>
    <property type="match status" value="1"/>
</dbReference>
<keyword evidence="7" id="KW-0547">Nucleotide-binding</keyword>
<dbReference type="InterPro" id="IPR014013">
    <property type="entry name" value="Helic_SF1/SF2_ATP-bd_DinG/Rad3"/>
</dbReference>
<dbReference type="SUPFAM" id="SSF52540">
    <property type="entry name" value="P-loop containing nucleoside triphosphate hydrolases"/>
    <property type="match status" value="1"/>
</dbReference>
<name>A0A179FPP2_METCM</name>
<evidence type="ECO:0000256" key="11">
    <source>
        <dbReference type="ARBA" id="ARBA00023004"/>
    </source>
</evidence>
<dbReference type="PROSITE" id="PS51193">
    <property type="entry name" value="HELICASE_ATP_BIND_2"/>
    <property type="match status" value="1"/>
</dbReference>
<dbReference type="KEGG" id="pchm:VFPPC_03961"/>
<evidence type="ECO:0000256" key="13">
    <source>
        <dbReference type="ARBA" id="ARBA00023125"/>
    </source>
</evidence>
<dbReference type="InterPro" id="IPR006555">
    <property type="entry name" value="ATP-dep_Helicase_C"/>
</dbReference>
<dbReference type="GO" id="GO:0005634">
    <property type="term" value="C:nucleus"/>
    <property type="evidence" value="ECO:0007669"/>
    <property type="project" value="UniProtKB-SubCell"/>
</dbReference>
<evidence type="ECO:0000256" key="9">
    <source>
        <dbReference type="ARBA" id="ARBA00022806"/>
    </source>
</evidence>
<dbReference type="GO" id="GO:0035861">
    <property type="term" value="C:site of double-strand break"/>
    <property type="evidence" value="ECO:0007669"/>
    <property type="project" value="EnsemblFungi"/>
</dbReference>
<comment type="cofactor">
    <cofactor evidence="1">
        <name>[4Fe-4S] cluster</name>
        <dbReference type="ChEBI" id="CHEBI:49883"/>
    </cofactor>
</comment>
<evidence type="ECO:0000256" key="1">
    <source>
        <dbReference type="ARBA" id="ARBA00001966"/>
    </source>
</evidence>
<dbReference type="Proteomes" id="UP000078397">
    <property type="component" value="Unassembled WGS sequence"/>
</dbReference>